<dbReference type="EMBL" id="FUWS01000004">
    <property type="protein sequence ID" value="SJZ95168.1"/>
    <property type="molecule type" value="Genomic_DNA"/>
</dbReference>
<name>A0A1T4PW44_9ACTN</name>
<gene>
    <name evidence="2" type="ORF">SAMN02745673_02012</name>
</gene>
<dbReference type="AlphaFoldDB" id="A0A1T4PW44"/>
<dbReference type="STRING" id="1122192.SAMN02745673_02012"/>
<evidence type="ECO:0000313" key="2">
    <source>
        <dbReference type="EMBL" id="SJZ95168.1"/>
    </source>
</evidence>
<protein>
    <submittedName>
        <fullName evidence="2">Uncharacterized protein</fullName>
    </submittedName>
</protein>
<dbReference type="Proteomes" id="UP000190637">
    <property type="component" value="Unassembled WGS sequence"/>
</dbReference>
<evidence type="ECO:0000256" key="1">
    <source>
        <dbReference type="SAM" id="MobiDB-lite"/>
    </source>
</evidence>
<reference evidence="2 3" key="1">
    <citation type="submission" date="2017-02" db="EMBL/GenBank/DDBJ databases">
        <authorList>
            <person name="Peterson S.W."/>
        </authorList>
    </citation>
    <scope>NUCLEOTIDE SEQUENCE [LARGE SCALE GENOMIC DNA]</scope>
    <source>
        <strain evidence="2 3">DSM 45154</strain>
    </source>
</reference>
<proteinExistence type="predicted"/>
<feature type="region of interest" description="Disordered" evidence="1">
    <location>
        <begin position="376"/>
        <end position="481"/>
    </location>
</feature>
<evidence type="ECO:0000313" key="3">
    <source>
        <dbReference type="Proteomes" id="UP000190637"/>
    </source>
</evidence>
<dbReference type="OrthoDB" id="4308386at2"/>
<accession>A0A1T4PW44</accession>
<organism evidence="2 3">
    <name type="scientific">Marinactinospora thermotolerans DSM 45154</name>
    <dbReference type="NCBI Taxonomy" id="1122192"/>
    <lineage>
        <taxon>Bacteria</taxon>
        <taxon>Bacillati</taxon>
        <taxon>Actinomycetota</taxon>
        <taxon>Actinomycetes</taxon>
        <taxon>Streptosporangiales</taxon>
        <taxon>Nocardiopsidaceae</taxon>
        <taxon>Marinactinospora</taxon>
    </lineage>
</organism>
<sequence length="481" mass="50522">MIDAFRAAFQELIDAALAGDPHRFGPAVRNVHGLASQVPTEERAIALEALAPIFSGHHAGPGVSADLAVVAGALVEMGTDPGPTAVEILRRAADSGKGAALFLQSWEKTGGGTPPEPEQVTSADEERVAAALGENAPAATMCWWTARRYGLSAKTMLGEAAVRAAVREDTVLRDDLTAVAAHLAAFLPEFDEVGALARMSEAASALVLDRASGRGFRVRFDGIGDNFQLHTLLADALIGAEGRGLAGERPAPSWVAAASGGEIRPEEIVTGWWNLTAADGSWIWNEGVPADIPEADGERVIVLDEPPYRRTWNSVRRHPHVQGWLEVVEEIGAQEAAAWWQRIPPGASMREAFAAEPAAVPAPEADTPVVAEPRPDVEAARQDQEEVAPPETAPAPEPEAVPREQAQTPTAPEVAPEAARPGTAPVPPTQEMPAMRPAPAGADGAEARAGSDEERRVPGAGFLPPLPPGVSDSAAWSPRHL</sequence>
<dbReference type="RefSeq" id="WP_078761321.1">
    <property type="nucleotide sequence ID" value="NZ_FUWS01000004.1"/>
</dbReference>
<feature type="compositionally biased region" description="Low complexity" evidence="1">
    <location>
        <begin position="403"/>
        <end position="419"/>
    </location>
</feature>
<keyword evidence="3" id="KW-1185">Reference proteome</keyword>
<feature type="compositionally biased region" description="Basic and acidic residues" evidence="1">
    <location>
        <begin position="445"/>
        <end position="457"/>
    </location>
</feature>